<dbReference type="AlphaFoldDB" id="A0A0B1ZGH3"/>
<comment type="caution">
    <text evidence="1">The sequence shown here is derived from an EMBL/GenBank/DDBJ whole genome shotgun (WGS) entry which is preliminary data.</text>
</comment>
<accession>A0A0B1ZGH3</accession>
<keyword evidence="2" id="KW-1185">Reference proteome</keyword>
<reference evidence="1 2" key="1">
    <citation type="submission" date="2014-10" db="EMBL/GenBank/DDBJ databases">
        <title>Genome sequence of Novosphingobium malaysiense MUSC 273(T).</title>
        <authorList>
            <person name="Lee L.-H."/>
        </authorList>
    </citation>
    <scope>NUCLEOTIDE SEQUENCE [LARGE SCALE GENOMIC DNA]</scope>
    <source>
        <strain evidence="1 2">MUSC 273</strain>
    </source>
</reference>
<proteinExistence type="predicted"/>
<organism evidence="1 2">
    <name type="scientific">Novosphingobium malaysiense</name>
    <dbReference type="NCBI Taxonomy" id="1348853"/>
    <lineage>
        <taxon>Bacteria</taxon>
        <taxon>Pseudomonadati</taxon>
        <taxon>Pseudomonadota</taxon>
        <taxon>Alphaproteobacteria</taxon>
        <taxon>Sphingomonadales</taxon>
        <taxon>Sphingomonadaceae</taxon>
        <taxon>Novosphingobium</taxon>
    </lineage>
</organism>
<protein>
    <submittedName>
        <fullName evidence="1">Uncharacterized protein</fullName>
    </submittedName>
</protein>
<dbReference type="Proteomes" id="UP000031057">
    <property type="component" value="Unassembled WGS sequence"/>
</dbReference>
<name>A0A0B1ZGH3_9SPHN</name>
<gene>
    <name evidence="1" type="ORF">LK12_16055</name>
</gene>
<dbReference type="EMBL" id="JTDI01000005">
    <property type="protein sequence ID" value="KHK90181.1"/>
    <property type="molecule type" value="Genomic_DNA"/>
</dbReference>
<sequence length="69" mass="7625">MRRSAFFILCVVFFLRCVLLATFFKINDFLVGAAKGEAMARGVGGKQAPGAMWRNILPFRQDFGKPAAV</sequence>
<evidence type="ECO:0000313" key="1">
    <source>
        <dbReference type="EMBL" id="KHK90181.1"/>
    </source>
</evidence>
<dbReference type="RefSeq" id="WP_197063550.1">
    <property type="nucleotide sequence ID" value="NZ_JTDI01000005.1"/>
</dbReference>
<evidence type="ECO:0000313" key="2">
    <source>
        <dbReference type="Proteomes" id="UP000031057"/>
    </source>
</evidence>